<name>A0ABU5IZ65_9BACI</name>
<dbReference type="Gene3D" id="3.40.50.300">
    <property type="entry name" value="P-loop containing nucleotide triphosphate hydrolases"/>
    <property type="match status" value="1"/>
</dbReference>
<evidence type="ECO:0000259" key="2">
    <source>
        <dbReference type="Pfam" id="PF07728"/>
    </source>
</evidence>
<accession>A0ABU5IZ65</accession>
<sequence length="601" mass="69509">MSALYKYVFTNDFRMYNNRQEFDLGVREIAHQIMTDHPPSPDEKSAHNVFNATKFFLSLSSYDGHTANGVTRILNGDVDSVLQNLIRKFQYPNIRTNACLQTSLDAGVELVPLRTILKLLYLQYISSGTRGYITKEEILHFVFQNRNVVFNRNHNLLQVLQDIHQYRETEVLPAHVTPDEFDLLDRHFSNFIKILMYSGFLVENSGRLSLAVGRFTEQTWTQLLKIVRDDSFLTCSRTITEDEYFRYMDIESDEVEEENEEQELEESVEETQDEPQADINKPHNRILFGAPGTGKSFTLEEDRKLFGKKYERVTFHPNYSYAQFVGTYKPKPKLKDNGEEYISYEFVPGPFLRVWIQAMLSKKSGSSTNHLLIIEEINRANVAAVFGDVFQLLDRDGRGTSEYSIAASEDMKDYLMKEWGFSAGEVQEISLPNNMYLWATMNSADQGVYPMDTAFKRRWSFEYIGIDEGQDQLNGITVDLSFEREIAWNTLRKAINKRLTENDLNVNEDKLIGPFFINKNDLVSENFDSIFKSKLLMYLFEDVLKHRSGKFFAPGLNTFSKILTAYDNKQNIFDFPIKNAIPYEARGVTSNMLVAENLGEE</sequence>
<feature type="domain" description="ATPase dynein-related AAA" evidence="2">
    <location>
        <begin position="286"/>
        <end position="458"/>
    </location>
</feature>
<feature type="domain" description="Restriction endonuclease type II BpuJI N-terminal" evidence="3">
    <location>
        <begin position="73"/>
        <end position="171"/>
    </location>
</feature>
<dbReference type="PANTHER" id="PTHR37291">
    <property type="entry name" value="5-METHYLCYTOSINE-SPECIFIC RESTRICTION ENZYME B"/>
    <property type="match status" value="1"/>
</dbReference>
<evidence type="ECO:0000256" key="1">
    <source>
        <dbReference type="SAM" id="MobiDB-lite"/>
    </source>
</evidence>
<comment type="caution">
    <text evidence="4">The sequence shown here is derived from an EMBL/GenBank/DDBJ whole genome shotgun (WGS) entry which is preliminary data.</text>
</comment>
<feature type="compositionally biased region" description="Acidic residues" evidence="1">
    <location>
        <begin position="255"/>
        <end position="276"/>
    </location>
</feature>
<dbReference type="SUPFAM" id="SSF52540">
    <property type="entry name" value="P-loop containing nucleoside triphosphate hydrolases"/>
    <property type="match status" value="1"/>
</dbReference>
<evidence type="ECO:0000313" key="4">
    <source>
        <dbReference type="EMBL" id="MDZ5472422.1"/>
    </source>
</evidence>
<dbReference type="InterPro" id="IPR021108">
    <property type="entry name" value="Restrct_endonuc_II_BpuJI_N"/>
</dbReference>
<gene>
    <name evidence="4" type="ORF">SM124_11750</name>
</gene>
<evidence type="ECO:0000259" key="3">
    <source>
        <dbReference type="Pfam" id="PF11564"/>
    </source>
</evidence>
<proteinExistence type="predicted"/>
<dbReference type="PANTHER" id="PTHR37291:SF1">
    <property type="entry name" value="TYPE IV METHYL-DIRECTED RESTRICTION ENZYME ECOKMCRB SUBUNIT"/>
    <property type="match status" value="1"/>
</dbReference>
<dbReference type="InterPro" id="IPR027417">
    <property type="entry name" value="P-loop_NTPase"/>
</dbReference>
<protein>
    <submittedName>
        <fullName evidence="4">AAA family ATPase</fullName>
    </submittedName>
</protein>
<dbReference type="Pfam" id="PF07728">
    <property type="entry name" value="AAA_5"/>
    <property type="match status" value="1"/>
</dbReference>
<dbReference type="Proteomes" id="UP001290455">
    <property type="component" value="Unassembled WGS sequence"/>
</dbReference>
<evidence type="ECO:0000313" key="5">
    <source>
        <dbReference type="Proteomes" id="UP001290455"/>
    </source>
</evidence>
<dbReference type="InterPro" id="IPR052934">
    <property type="entry name" value="Methyl-DNA_Rec/Restrict_Enz"/>
</dbReference>
<organism evidence="4 5">
    <name type="scientific">Robertmurraya mangrovi</name>
    <dbReference type="NCBI Taxonomy" id="3098077"/>
    <lineage>
        <taxon>Bacteria</taxon>
        <taxon>Bacillati</taxon>
        <taxon>Bacillota</taxon>
        <taxon>Bacilli</taxon>
        <taxon>Bacillales</taxon>
        <taxon>Bacillaceae</taxon>
        <taxon>Robertmurraya</taxon>
    </lineage>
</organism>
<dbReference type="InterPro" id="IPR011704">
    <property type="entry name" value="ATPase_dyneun-rel_AAA"/>
</dbReference>
<dbReference type="Pfam" id="PF11564">
    <property type="entry name" value="BpuJI_N"/>
    <property type="match status" value="1"/>
</dbReference>
<keyword evidence="5" id="KW-1185">Reference proteome</keyword>
<reference evidence="4 5" key="1">
    <citation type="submission" date="2023-11" db="EMBL/GenBank/DDBJ databases">
        <title>Bacillus jintuensis, isolated from a mudflat on the Beibu Gulf coast.</title>
        <authorList>
            <person name="Li M."/>
        </authorList>
    </citation>
    <scope>NUCLEOTIDE SEQUENCE [LARGE SCALE GENOMIC DNA]</scope>
    <source>
        <strain evidence="4 5">31A1R</strain>
    </source>
</reference>
<dbReference type="EMBL" id="JAXOFX010000006">
    <property type="protein sequence ID" value="MDZ5472422.1"/>
    <property type="molecule type" value="Genomic_DNA"/>
</dbReference>
<feature type="region of interest" description="Disordered" evidence="1">
    <location>
        <begin position="255"/>
        <end position="284"/>
    </location>
</feature>